<feature type="region of interest" description="Disordered" evidence="1">
    <location>
        <begin position="38"/>
        <end position="57"/>
    </location>
</feature>
<accession>D7SU18</accession>
<sequence length="150" mass="16999">MGCVKKENRREREGIRWKGQYIVLKGQEKSQEQKIGFLNDNKKGGKKRGSWASSQGHGSLVSSWAALGCLRCILLLTTSHGSNPPPLDYYSHIISLSFKFFFFPSLVIDGCPGFSRGLGHVWILRQRNSFYSAFDCSALELLIRNENRNK</sequence>
<dbReference type="AlphaFoldDB" id="D7SU18"/>
<dbReference type="PaxDb" id="29760-VIT_04s0008g02470.t01"/>
<reference evidence="3" key="1">
    <citation type="journal article" date="2007" name="Nature">
        <title>The grapevine genome sequence suggests ancestral hexaploidization in major angiosperm phyla.</title>
        <authorList>
            <consortium name="The French-Italian Public Consortium for Grapevine Genome Characterization."/>
            <person name="Jaillon O."/>
            <person name="Aury J.-M."/>
            <person name="Noel B."/>
            <person name="Policriti A."/>
            <person name="Clepet C."/>
            <person name="Casagrande A."/>
            <person name="Choisne N."/>
            <person name="Aubourg S."/>
            <person name="Vitulo N."/>
            <person name="Jubin C."/>
            <person name="Vezzi A."/>
            <person name="Legeai F."/>
            <person name="Hugueney P."/>
            <person name="Dasilva C."/>
            <person name="Horner D."/>
            <person name="Mica E."/>
            <person name="Jublot D."/>
            <person name="Poulain J."/>
            <person name="Bruyere C."/>
            <person name="Billault A."/>
            <person name="Segurens B."/>
            <person name="Gouyvenoux M."/>
            <person name="Ugarte E."/>
            <person name="Cattonaro F."/>
            <person name="Anthouard V."/>
            <person name="Vico V."/>
            <person name="Del Fabbro C."/>
            <person name="Alaux M."/>
            <person name="Di Gaspero G."/>
            <person name="Dumas V."/>
            <person name="Felice N."/>
            <person name="Paillard S."/>
            <person name="Juman I."/>
            <person name="Moroldo M."/>
            <person name="Scalabrin S."/>
            <person name="Canaguier A."/>
            <person name="Le Clainche I."/>
            <person name="Malacrida G."/>
            <person name="Durand E."/>
            <person name="Pesole G."/>
            <person name="Laucou V."/>
            <person name="Chatelet P."/>
            <person name="Merdinoglu D."/>
            <person name="Delledonne M."/>
            <person name="Pezzotti M."/>
            <person name="Lecharny A."/>
            <person name="Scarpelli C."/>
            <person name="Artiguenave F."/>
            <person name="Pe M.E."/>
            <person name="Valle G."/>
            <person name="Morgante M."/>
            <person name="Caboche M."/>
            <person name="Adam-Blondon A.-F."/>
            <person name="Weissenbach J."/>
            <person name="Quetier F."/>
            <person name="Wincker P."/>
        </authorList>
    </citation>
    <scope>NUCLEOTIDE SEQUENCE [LARGE SCALE GENOMIC DNA]</scope>
    <source>
        <strain evidence="3">cv. Pinot noir / PN40024</strain>
    </source>
</reference>
<gene>
    <name evidence="2" type="ordered locus">VIT_04s0008g02470</name>
</gene>
<evidence type="ECO:0000313" key="2">
    <source>
        <dbReference type="EMBL" id="CBI20767.3"/>
    </source>
</evidence>
<evidence type="ECO:0000313" key="3">
    <source>
        <dbReference type="Proteomes" id="UP000009183"/>
    </source>
</evidence>
<keyword evidence="3" id="KW-1185">Reference proteome</keyword>
<dbReference type="EMBL" id="FN595231">
    <property type="protein sequence ID" value="CBI20767.3"/>
    <property type="molecule type" value="Genomic_DNA"/>
</dbReference>
<dbReference type="HOGENOM" id="CLU_1743846_0_0_1"/>
<dbReference type="InParanoid" id="D7SU18"/>
<name>D7SU18_VITVI</name>
<organism evidence="2 3">
    <name type="scientific">Vitis vinifera</name>
    <name type="common">Grape</name>
    <dbReference type="NCBI Taxonomy" id="29760"/>
    <lineage>
        <taxon>Eukaryota</taxon>
        <taxon>Viridiplantae</taxon>
        <taxon>Streptophyta</taxon>
        <taxon>Embryophyta</taxon>
        <taxon>Tracheophyta</taxon>
        <taxon>Spermatophyta</taxon>
        <taxon>Magnoliopsida</taxon>
        <taxon>eudicotyledons</taxon>
        <taxon>Gunneridae</taxon>
        <taxon>Pentapetalae</taxon>
        <taxon>rosids</taxon>
        <taxon>Vitales</taxon>
        <taxon>Vitaceae</taxon>
        <taxon>Viteae</taxon>
        <taxon>Vitis</taxon>
    </lineage>
</organism>
<protein>
    <submittedName>
        <fullName evidence="2">Uncharacterized protein</fullName>
    </submittedName>
</protein>
<evidence type="ECO:0000256" key="1">
    <source>
        <dbReference type="SAM" id="MobiDB-lite"/>
    </source>
</evidence>
<proteinExistence type="predicted"/>
<dbReference type="Proteomes" id="UP000009183">
    <property type="component" value="Chromosome 4"/>
</dbReference>